<dbReference type="AlphaFoldDB" id="A0A8J4CWI4"/>
<sequence length="370" mass="37990">AAAATVAATASRASSSCCGTFNSVVSPSSPPLMIGRGLLRDVKGAKVAASAAVRTCQETFGITPRKATRAAAARSMATRATTSVIKSPISYSGYLIAPSSNADTNAWTMAAIEHTSGAIATATASAADHAKPQWPQTGGTTAPPGMACRKASTTVGAPNATATCSLRSNKGNGNSSNCNSNSSGGPNAVTTTMTGAFSWQRPKQAASAVHPGIRASSSTTPCCSSRPAWNAAIASAPARTVAPRFIRTKPPAFEGAATAAHSAAAVPAVNARSEMARPATPQPRLQQYTSLKLISLPVYATAESPEYIDWMHMDVDAELEALLPGGGGALVEDSPIEELWRTIILDVNILFQVRSDAILAVEAILRGLQR</sequence>
<name>A0A8J4CWI4_9CHLO</name>
<accession>A0A8J4CWI4</accession>
<dbReference type="Proteomes" id="UP000747110">
    <property type="component" value="Unassembled WGS sequence"/>
</dbReference>
<protein>
    <submittedName>
        <fullName evidence="1">Uncharacterized protein</fullName>
    </submittedName>
</protein>
<keyword evidence="2" id="KW-1185">Reference proteome</keyword>
<organism evidence="1 2">
    <name type="scientific">Volvox reticuliferus</name>
    <dbReference type="NCBI Taxonomy" id="1737510"/>
    <lineage>
        <taxon>Eukaryota</taxon>
        <taxon>Viridiplantae</taxon>
        <taxon>Chlorophyta</taxon>
        <taxon>core chlorophytes</taxon>
        <taxon>Chlorophyceae</taxon>
        <taxon>CS clade</taxon>
        <taxon>Chlamydomonadales</taxon>
        <taxon>Volvocaceae</taxon>
        <taxon>Volvox</taxon>
    </lineage>
</organism>
<evidence type="ECO:0000313" key="2">
    <source>
        <dbReference type="Proteomes" id="UP000747110"/>
    </source>
</evidence>
<proteinExistence type="predicted"/>
<feature type="non-terminal residue" evidence="1">
    <location>
        <position position="1"/>
    </location>
</feature>
<comment type="caution">
    <text evidence="1">The sequence shown here is derived from an EMBL/GenBank/DDBJ whole genome shotgun (WGS) entry which is preliminary data.</text>
</comment>
<reference evidence="1" key="1">
    <citation type="journal article" date="2021" name="Proc. Natl. Acad. Sci. U.S.A.">
        <title>Three genomes in the algal genus Volvox reveal the fate of a haploid sex-determining region after a transition to homothallism.</title>
        <authorList>
            <person name="Yamamoto K."/>
            <person name="Hamaji T."/>
            <person name="Kawai-Toyooka H."/>
            <person name="Matsuzaki R."/>
            <person name="Takahashi F."/>
            <person name="Nishimura Y."/>
            <person name="Kawachi M."/>
            <person name="Noguchi H."/>
            <person name="Minakuchi Y."/>
            <person name="Umen J.G."/>
            <person name="Toyoda A."/>
            <person name="Nozaki H."/>
        </authorList>
    </citation>
    <scope>NUCLEOTIDE SEQUENCE</scope>
    <source>
        <strain evidence="1">NIES-3786</strain>
    </source>
</reference>
<evidence type="ECO:0000313" key="1">
    <source>
        <dbReference type="EMBL" id="GIL91132.1"/>
    </source>
</evidence>
<gene>
    <name evidence="1" type="ORF">Vretifemale_18801</name>
</gene>
<dbReference type="EMBL" id="BNCP01000062">
    <property type="protein sequence ID" value="GIL91132.1"/>
    <property type="molecule type" value="Genomic_DNA"/>
</dbReference>